<gene>
    <name evidence="2" type="ORF">LMI_0888</name>
</gene>
<dbReference type="SUPFAM" id="SSF51735">
    <property type="entry name" value="NAD(P)-binding Rossmann-fold domains"/>
    <property type="match status" value="1"/>
</dbReference>
<dbReference type="Pfam" id="PF13380">
    <property type="entry name" value="CoA_binding_2"/>
    <property type="match status" value="1"/>
</dbReference>
<feature type="domain" description="CoA-binding" evidence="1">
    <location>
        <begin position="22"/>
        <end position="114"/>
    </location>
</feature>
<protein>
    <submittedName>
        <fullName evidence="2">CoA-binding protein</fullName>
    </submittedName>
</protein>
<dbReference type="HOGENOM" id="CLU_112567_1_1_6"/>
<organism evidence="2 3">
    <name type="scientific">Legionella micdadei</name>
    <name type="common">Tatlockia micdadei</name>
    <dbReference type="NCBI Taxonomy" id="451"/>
    <lineage>
        <taxon>Bacteria</taxon>
        <taxon>Pseudomonadati</taxon>
        <taxon>Pseudomonadota</taxon>
        <taxon>Gammaproteobacteria</taxon>
        <taxon>Legionellales</taxon>
        <taxon>Legionellaceae</taxon>
        <taxon>Legionella</taxon>
    </lineage>
</organism>
<dbReference type="EMBL" id="LN614830">
    <property type="protein sequence ID" value="CEG60208.1"/>
    <property type="molecule type" value="Genomic_DNA"/>
</dbReference>
<dbReference type="PANTHER" id="PTHR33303">
    <property type="entry name" value="CYTOPLASMIC PROTEIN-RELATED"/>
    <property type="match status" value="1"/>
</dbReference>
<proteinExistence type="predicted"/>
<dbReference type="STRING" id="451.B6N58_10995"/>
<accession>A0A098GCL8</accession>
<dbReference type="KEGG" id="tmc:LMI_0888"/>
<dbReference type="InterPro" id="IPR036291">
    <property type="entry name" value="NAD(P)-bd_dom_sf"/>
</dbReference>
<reference evidence="3" key="1">
    <citation type="submission" date="2014-09" db="EMBL/GenBank/DDBJ databases">
        <authorList>
            <person name="Gomez-Valero L."/>
        </authorList>
    </citation>
    <scope>NUCLEOTIDE SEQUENCE [LARGE SCALE GENOMIC DNA]</scope>
    <source>
        <strain evidence="3">ATCC33218</strain>
    </source>
</reference>
<evidence type="ECO:0000313" key="3">
    <source>
        <dbReference type="Proteomes" id="UP000032414"/>
    </source>
</evidence>
<dbReference type="InterPro" id="IPR003781">
    <property type="entry name" value="CoA-bd"/>
</dbReference>
<sequence>MTAGVCWLSAWMLAMLDQIEKFFSSNAYAVIGASTNRDKFGNKVLRCYLQHYKTVYPVNPKEGFIEGLTCLNDIADLPETVNSISIVTPPSITEKVVEQAIEKGIKNVWMQPGAESESAIENCMKNHVNIIARGPCILVELGFVE</sequence>
<evidence type="ECO:0000259" key="1">
    <source>
        <dbReference type="SMART" id="SM00881"/>
    </source>
</evidence>
<dbReference type="RefSeq" id="WP_254596076.1">
    <property type="nucleotide sequence ID" value="NZ_JABTVM010000021.1"/>
</dbReference>
<name>A0A098GCL8_LEGMI</name>
<dbReference type="PANTHER" id="PTHR33303:SF2">
    <property type="entry name" value="COA-BINDING DOMAIN-CONTAINING PROTEIN"/>
    <property type="match status" value="1"/>
</dbReference>
<dbReference type="SMART" id="SM00881">
    <property type="entry name" value="CoA_binding"/>
    <property type="match status" value="1"/>
</dbReference>
<dbReference type="Proteomes" id="UP000032414">
    <property type="component" value="Chromosome I"/>
</dbReference>
<dbReference type="Gene3D" id="3.40.50.720">
    <property type="entry name" value="NAD(P)-binding Rossmann-like Domain"/>
    <property type="match status" value="1"/>
</dbReference>
<evidence type="ECO:0000313" key="2">
    <source>
        <dbReference type="EMBL" id="CEG60208.1"/>
    </source>
</evidence>
<dbReference type="AlphaFoldDB" id="A0A098GCL8"/>